<protein>
    <submittedName>
        <fullName evidence="1">Uncharacterized protein</fullName>
    </submittedName>
</protein>
<accession>A0A6J4QWQ6</accession>
<evidence type="ECO:0000313" key="1">
    <source>
        <dbReference type="EMBL" id="CAA9448718.1"/>
    </source>
</evidence>
<reference evidence="1" key="1">
    <citation type="submission" date="2020-02" db="EMBL/GenBank/DDBJ databases">
        <authorList>
            <person name="Meier V. D."/>
        </authorList>
    </citation>
    <scope>NUCLEOTIDE SEQUENCE</scope>
    <source>
        <strain evidence="1">AVDCRST_MAG66</strain>
    </source>
</reference>
<organism evidence="1">
    <name type="scientific">uncultured Pseudonocardia sp</name>
    <dbReference type="NCBI Taxonomy" id="211455"/>
    <lineage>
        <taxon>Bacteria</taxon>
        <taxon>Bacillati</taxon>
        <taxon>Actinomycetota</taxon>
        <taxon>Actinomycetes</taxon>
        <taxon>Pseudonocardiales</taxon>
        <taxon>Pseudonocardiaceae</taxon>
        <taxon>Pseudonocardia</taxon>
        <taxon>environmental samples</taxon>
    </lineage>
</organism>
<dbReference type="EMBL" id="CADCUS010000628">
    <property type="protein sequence ID" value="CAA9448718.1"/>
    <property type="molecule type" value="Genomic_DNA"/>
</dbReference>
<dbReference type="AlphaFoldDB" id="A0A6J4QWQ6"/>
<gene>
    <name evidence="1" type="ORF">AVDCRST_MAG66-4680</name>
</gene>
<proteinExistence type="predicted"/>
<name>A0A6J4QWQ6_9PSEU</name>
<sequence length="363" mass="39247">MSKVAILAYADRLEDMRLESFTDRSEMAYFFKPPSYEEKLANLVLASDFAVDGIDPASMSRRESRALRLIATSNIRQASRALLAAEPPPQDVFVEAIQQLIRRDEECAWVADDIRRAIAGQDDGESPSPPSAGEDFEKSIQELVDRALKAAGSTITDLVSAVSWTAVGAKLGGIVGGIVSRTPALEGFVNDADRFVSFVRDKALQLLAKSVEAIQKIVGSDALNKFIENLDEKIGTWGKDKPGGIARYILSHFTDSRAVAAKCAREAGASSEESRRRAVEAAAIVTRRVERDGQWVSHGGKVVGLVGKSLWTSSAAPYIASAVVCFVALIVWQTQDALDTDWPFALPDVRHGIQAAVKEALAS</sequence>